<dbReference type="AlphaFoldDB" id="A0A2U8FMH9"/>
<dbReference type="Proteomes" id="UP000244892">
    <property type="component" value="Chromosome"/>
</dbReference>
<evidence type="ECO:0008006" key="3">
    <source>
        <dbReference type="Google" id="ProtNLM"/>
    </source>
</evidence>
<reference evidence="1 2" key="1">
    <citation type="submission" date="2018-05" db="EMBL/GenBank/DDBJ databases">
        <title>complete genome sequence of Aquabacterium olei NBRC 110486.</title>
        <authorList>
            <person name="Tang B."/>
            <person name="Chang J."/>
            <person name="Zhang L."/>
            <person name="Yang H."/>
        </authorList>
    </citation>
    <scope>NUCLEOTIDE SEQUENCE [LARGE SCALE GENOMIC DNA]</scope>
    <source>
        <strain evidence="1 2">NBRC 110486</strain>
    </source>
</reference>
<evidence type="ECO:0000313" key="2">
    <source>
        <dbReference type="Proteomes" id="UP000244892"/>
    </source>
</evidence>
<protein>
    <recommendedName>
        <fullName evidence="3">Pilus assembly protein PilX</fullName>
    </recommendedName>
</protein>
<dbReference type="EMBL" id="CP029210">
    <property type="protein sequence ID" value="AWI52251.1"/>
    <property type="molecule type" value="Genomic_DNA"/>
</dbReference>
<accession>A0A2U8FMH9</accession>
<sequence>MMHTHRRPPTMAASRGSALIFALIALVSMSLAALALVRSVDTGTVILGNVGFKREATAAADEATRQAIDWLQTADVSANNAAQGYYATTATTLDATGFQQTASTRTLIDWDSDNCGYADGGTYAGCGQRPRSVSVSGVTAHYVILRLCADVAATQCSRPLNAVASADGSKGSLDYANPGGPEVNTAVYYRIVVRVQGARQSQSFTETIVQR</sequence>
<gene>
    <name evidence="1" type="ORF">DEH84_01465</name>
</gene>
<proteinExistence type="predicted"/>
<keyword evidence="2" id="KW-1185">Reference proteome</keyword>
<organism evidence="1 2">
    <name type="scientific">Aquabacterium olei</name>
    <dbReference type="NCBI Taxonomy" id="1296669"/>
    <lineage>
        <taxon>Bacteria</taxon>
        <taxon>Pseudomonadati</taxon>
        <taxon>Pseudomonadota</taxon>
        <taxon>Betaproteobacteria</taxon>
        <taxon>Burkholderiales</taxon>
        <taxon>Aquabacterium</taxon>
    </lineage>
</organism>
<evidence type="ECO:0000313" key="1">
    <source>
        <dbReference type="EMBL" id="AWI52251.1"/>
    </source>
</evidence>
<dbReference type="KEGG" id="aon:DEH84_01465"/>
<name>A0A2U8FMH9_9BURK</name>